<evidence type="ECO:0000256" key="1">
    <source>
        <dbReference type="ARBA" id="ARBA00022729"/>
    </source>
</evidence>
<reference evidence="4" key="1">
    <citation type="submission" date="2016-10" db="EMBL/GenBank/DDBJ databases">
        <authorList>
            <person name="Varghese N."/>
            <person name="Submissions S."/>
        </authorList>
    </citation>
    <scope>NUCLEOTIDE SEQUENCE [LARGE SCALE GENOMIC DNA]</scope>
    <source>
        <strain evidence="4">DS-12</strain>
    </source>
</reference>
<keyword evidence="1" id="KW-0732">Signal</keyword>
<sequence length="483" mass="50119">MKKYLHFFLLIPMMAISQTQIGQKIEGDNGTDNYGRKVSMSHDGNIVAVAASNHNSFTGHVRVFENVSGTWTQLGADILGTAANDRSGSSIALSADGDVIAVGSPTNNNSNGISAGNVRVFQYSSGSWIQLGNTIEGIATSDSFGETLDLSADGNILAVGLREHNGNGQNSGQVRIYQNIQGSWTQLGQNINGLQPGDGLGISLSLSDDGSIVAIGANAISTAGGPTGYTVVYQNVAGNWTQLGQVIYGTGPNHKSGYSTSLSSAGNILAIGAINANVSGTARIFENIGGTWTQIGQDINAEGTADANGNALSLSSDGTILAVAASINEGSGPYAGHVRIFKNVSNSWVQMGTDIDAEEAYDQFGSDVALSASGSELIVGAAAATTGNFKKGYAKVYDLSGVLSTKKINAVNFNVYPNPSSDVLNIELDDNAVLENVTIYNNLGQKIKSAKTTVVDVSTLAKGLYFVEVTTNIGKADQKVIIK</sequence>
<name>A0A1I5GXT3_9FLAO</name>
<dbReference type="RefSeq" id="WP_091526683.1">
    <property type="nucleotide sequence ID" value="NZ_FOVI01000056.1"/>
</dbReference>
<protein>
    <submittedName>
        <fullName evidence="3">Por secretion system C-terminal sorting domain-containing protein</fullName>
    </submittedName>
</protein>
<dbReference type="OrthoDB" id="1403372at2"/>
<dbReference type="PANTHER" id="PTHR36220:SF1">
    <property type="entry name" value="GAMMA TUBULIN COMPLEX COMPONENT C-TERMINAL DOMAIN-CONTAINING PROTEIN"/>
    <property type="match status" value="1"/>
</dbReference>
<evidence type="ECO:0000313" key="3">
    <source>
        <dbReference type="EMBL" id="SFO40864.1"/>
    </source>
</evidence>
<keyword evidence="4" id="KW-1185">Reference proteome</keyword>
<organism evidence="3 4">
    <name type="scientific">Paenimyroides ummariense</name>
    <dbReference type="NCBI Taxonomy" id="913024"/>
    <lineage>
        <taxon>Bacteria</taxon>
        <taxon>Pseudomonadati</taxon>
        <taxon>Bacteroidota</taxon>
        <taxon>Flavobacteriia</taxon>
        <taxon>Flavobacteriales</taxon>
        <taxon>Flavobacteriaceae</taxon>
        <taxon>Paenimyroides</taxon>
    </lineage>
</organism>
<dbReference type="NCBIfam" id="TIGR04183">
    <property type="entry name" value="Por_Secre_tail"/>
    <property type="match status" value="1"/>
</dbReference>
<dbReference type="InterPro" id="IPR015915">
    <property type="entry name" value="Kelch-typ_b-propeller"/>
</dbReference>
<dbReference type="Proteomes" id="UP000199036">
    <property type="component" value="Unassembled WGS sequence"/>
</dbReference>
<gene>
    <name evidence="3" type="ORF">SAMN05421741_1563</name>
</gene>
<evidence type="ECO:0000313" key="4">
    <source>
        <dbReference type="Proteomes" id="UP000199036"/>
    </source>
</evidence>
<dbReference type="Pfam" id="PF18962">
    <property type="entry name" value="Por_Secre_tail"/>
    <property type="match status" value="1"/>
</dbReference>
<dbReference type="STRING" id="913024.SAMN05421741_1563"/>
<accession>A0A1I5GXT3</accession>
<dbReference type="InterPro" id="IPR026444">
    <property type="entry name" value="Secre_tail"/>
</dbReference>
<dbReference type="PANTHER" id="PTHR36220">
    <property type="entry name" value="UNNAMED PRODUCT"/>
    <property type="match status" value="1"/>
</dbReference>
<dbReference type="SUPFAM" id="SSF50965">
    <property type="entry name" value="Galactose oxidase, central domain"/>
    <property type="match status" value="2"/>
</dbReference>
<proteinExistence type="predicted"/>
<dbReference type="Gene3D" id="2.120.10.80">
    <property type="entry name" value="Kelch-type beta propeller"/>
    <property type="match status" value="1"/>
</dbReference>
<dbReference type="InterPro" id="IPR011043">
    <property type="entry name" value="Gal_Oxase/kelch_b-propeller"/>
</dbReference>
<evidence type="ECO:0000259" key="2">
    <source>
        <dbReference type="Pfam" id="PF18962"/>
    </source>
</evidence>
<dbReference type="AlphaFoldDB" id="A0A1I5GXT3"/>
<feature type="domain" description="Secretion system C-terminal sorting" evidence="2">
    <location>
        <begin position="415"/>
        <end position="482"/>
    </location>
</feature>
<dbReference type="EMBL" id="FOVI01000056">
    <property type="protein sequence ID" value="SFO40864.1"/>
    <property type="molecule type" value="Genomic_DNA"/>
</dbReference>